<sequence>MNQRDNGLKKHTKSIVNHPFTRSSHGIQYNLKAQQFFLNDNLDEMGIPRFYLIFIEKNQLINEAESYAEI</sequence>
<dbReference type="AlphaFoldDB" id="A0A3M7T889"/>
<dbReference type="Proteomes" id="UP000276133">
    <property type="component" value="Unassembled WGS sequence"/>
</dbReference>
<evidence type="ECO:0000313" key="2">
    <source>
        <dbReference type="Proteomes" id="UP000276133"/>
    </source>
</evidence>
<name>A0A3M7T889_BRAPC</name>
<evidence type="ECO:0000313" key="1">
    <source>
        <dbReference type="EMBL" id="RNA44283.1"/>
    </source>
</evidence>
<organism evidence="1 2">
    <name type="scientific">Brachionus plicatilis</name>
    <name type="common">Marine rotifer</name>
    <name type="synonym">Brachionus muelleri</name>
    <dbReference type="NCBI Taxonomy" id="10195"/>
    <lineage>
        <taxon>Eukaryota</taxon>
        <taxon>Metazoa</taxon>
        <taxon>Spiralia</taxon>
        <taxon>Gnathifera</taxon>
        <taxon>Rotifera</taxon>
        <taxon>Eurotatoria</taxon>
        <taxon>Monogononta</taxon>
        <taxon>Pseudotrocha</taxon>
        <taxon>Ploima</taxon>
        <taxon>Brachionidae</taxon>
        <taxon>Brachionus</taxon>
    </lineage>
</organism>
<comment type="caution">
    <text evidence="1">The sequence shown here is derived from an EMBL/GenBank/DDBJ whole genome shotgun (WGS) entry which is preliminary data.</text>
</comment>
<accession>A0A3M7T889</accession>
<protein>
    <submittedName>
        <fullName evidence="1">Uncharacterized protein</fullName>
    </submittedName>
</protein>
<reference evidence="1 2" key="1">
    <citation type="journal article" date="2018" name="Sci. Rep.">
        <title>Genomic signatures of local adaptation to the degree of environmental predictability in rotifers.</title>
        <authorList>
            <person name="Franch-Gras L."/>
            <person name="Hahn C."/>
            <person name="Garcia-Roger E.M."/>
            <person name="Carmona M.J."/>
            <person name="Serra M."/>
            <person name="Gomez A."/>
        </authorList>
    </citation>
    <scope>NUCLEOTIDE SEQUENCE [LARGE SCALE GENOMIC DNA]</scope>
    <source>
        <strain evidence="1">HYR1</strain>
    </source>
</reference>
<dbReference type="EMBL" id="REGN01000126">
    <property type="protein sequence ID" value="RNA44283.1"/>
    <property type="molecule type" value="Genomic_DNA"/>
</dbReference>
<keyword evidence="2" id="KW-1185">Reference proteome</keyword>
<proteinExistence type="predicted"/>
<gene>
    <name evidence="1" type="ORF">BpHYR1_010560</name>
</gene>